<dbReference type="Pfam" id="PF01381">
    <property type="entry name" value="HTH_3"/>
    <property type="match status" value="1"/>
</dbReference>
<dbReference type="InterPro" id="IPR001387">
    <property type="entry name" value="Cro/C1-type_HTH"/>
</dbReference>
<dbReference type="PROSITE" id="PS50943">
    <property type="entry name" value="HTH_CROC1"/>
    <property type="match status" value="1"/>
</dbReference>
<dbReference type="EMBL" id="JAMFTQ010000012">
    <property type="protein sequence ID" value="MCP1388277.1"/>
    <property type="molecule type" value="Genomic_DNA"/>
</dbReference>
<feature type="domain" description="HTH cro/C1-type" evidence="1">
    <location>
        <begin position="21"/>
        <end position="81"/>
    </location>
</feature>
<dbReference type="SMART" id="SM00530">
    <property type="entry name" value="HTH_XRE"/>
    <property type="match status" value="1"/>
</dbReference>
<evidence type="ECO:0000313" key="3">
    <source>
        <dbReference type="Proteomes" id="UP001204000"/>
    </source>
</evidence>
<protein>
    <submittedName>
        <fullName evidence="2">Helix-turn-helix domain-containing protein</fullName>
    </submittedName>
</protein>
<evidence type="ECO:0000259" key="1">
    <source>
        <dbReference type="PROSITE" id="PS50943"/>
    </source>
</evidence>
<comment type="caution">
    <text evidence="2">The sequence shown here is derived from an EMBL/GenBank/DDBJ whole genome shotgun (WGS) entry which is preliminary data.</text>
</comment>
<gene>
    <name evidence="2" type="ORF">M5J20_08780</name>
</gene>
<keyword evidence="3" id="KW-1185">Reference proteome</keyword>
<dbReference type="Gene3D" id="1.10.260.40">
    <property type="entry name" value="lambda repressor-like DNA-binding domains"/>
    <property type="match status" value="1"/>
</dbReference>
<dbReference type="SUPFAM" id="SSF47413">
    <property type="entry name" value="lambda repressor-like DNA-binding domains"/>
    <property type="match status" value="1"/>
</dbReference>
<reference evidence="2" key="1">
    <citation type="submission" date="2022-05" db="EMBL/GenBank/DDBJ databases">
        <title>Corynebacterium sp. TA-R-1 sp. nov., isolated from human feces.</title>
        <authorList>
            <person name="Shamsuzzaman M."/>
            <person name="Dahal R.H."/>
        </authorList>
    </citation>
    <scope>NUCLEOTIDE SEQUENCE</scope>
    <source>
        <strain evidence="2">TA-R-1</strain>
    </source>
</reference>
<dbReference type="CDD" id="cd00093">
    <property type="entry name" value="HTH_XRE"/>
    <property type="match status" value="1"/>
</dbReference>
<proteinExistence type="predicted"/>
<name>A0ABT1G6F0_9CORY</name>
<accession>A0ABT1G6F0</accession>
<sequence length="140" mass="15630">MGEVLPQGYWVSYALGFGHRVRVMRMMRGLTQARLAEIAGVSRSLVSNVERNHYNEERCADPLLSSVYRLAGALYVPPAVLLPSAGDLVDRPFAIPGDDLTMAMSWPNVPLDTARFDEEYLRSGAPPEVPRFQHTLFELP</sequence>
<dbReference type="RefSeq" id="WP_253578638.1">
    <property type="nucleotide sequence ID" value="NZ_JAMFTQ010000012.1"/>
</dbReference>
<evidence type="ECO:0000313" key="2">
    <source>
        <dbReference type="EMBL" id="MCP1388277.1"/>
    </source>
</evidence>
<dbReference type="Proteomes" id="UP001204000">
    <property type="component" value="Unassembled WGS sequence"/>
</dbReference>
<dbReference type="InterPro" id="IPR010982">
    <property type="entry name" value="Lambda_DNA-bd_dom_sf"/>
</dbReference>
<organism evidence="2 3">
    <name type="scientific">Corynebacterium stercoris</name>
    <dbReference type="NCBI Taxonomy" id="2943490"/>
    <lineage>
        <taxon>Bacteria</taxon>
        <taxon>Bacillati</taxon>
        <taxon>Actinomycetota</taxon>
        <taxon>Actinomycetes</taxon>
        <taxon>Mycobacteriales</taxon>
        <taxon>Corynebacteriaceae</taxon>
        <taxon>Corynebacterium</taxon>
    </lineage>
</organism>